<name>Q98563_PBCV1</name>
<dbReference type="GeneID" id="918400"/>
<dbReference type="EMBL" id="JF411744">
    <property type="protein sequence ID" value="AAC96880.1"/>
    <property type="molecule type" value="Genomic_DNA"/>
</dbReference>
<keyword evidence="3" id="KW-1185">Reference proteome</keyword>
<keyword evidence="1" id="KW-1133">Transmembrane helix</keyword>
<keyword evidence="1" id="KW-0812">Transmembrane</keyword>
<feature type="transmembrane region" description="Helical" evidence="1">
    <location>
        <begin position="81"/>
        <end position="101"/>
    </location>
</feature>
<feature type="transmembrane region" description="Helical" evidence="1">
    <location>
        <begin position="48"/>
        <end position="69"/>
    </location>
</feature>
<dbReference type="KEGG" id="vg:918400"/>
<gene>
    <name evidence="2" type="primary">a513R</name>
</gene>
<reference evidence="2 3" key="5">
    <citation type="journal article" date="1997" name="Virology">
        <title>Analysis of 74 kb of DNA located at the right end of the 330-kb chlorella virus PBCV-1 genome.</title>
        <authorList>
            <person name="Li Y."/>
            <person name="Lu Z."/>
            <person name="Sun L."/>
            <person name="Ropp S."/>
            <person name="Kutish G.F."/>
            <person name="Rock D.L."/>
            <person name="Van Etten J.L."/>
        </authorList>
    </citation>
    <scope>NUCLEOTIDE SEQUENCE [LARGE SCALE GENOMIC DNA]</scope>
</reference>
<reference evidence="2 3" key="7">
    <citation type="journal article" date="2000" name="Virology">
        <title>Characterization of a beta-1,3-glucanase encoded by chlorella virus PBCV-1.</title>
        <authorList>
            <person name="Sun L."/>
            <person name="Gurnon J.R."/>
            <person name="Adams B.J."/>
            <person name="Graves M.V."/>
            <person name="Van Etten J.L."/>
        </authorList>
    </citation>
    <scope>NUCLEOTIDE SEQUENCE [LARGE SCALE GENOMIC DNA]</scope>
</reference>
<dbReference type="PIR" id="T18015">
    <property type="entry name" value="T18015"/>
</dbReference>
<evidence type="ECO:0000256" key="1">
    <source>
        <dbReference type="SAM" id="Phobius"/>
    </source>
</evidence>
<reference evidence="2 3" key="1">
    <citation type="journal article" date="1995" name="Virology">
        <title>Analysis of 45 kb of DNA located at the left end of the chlorella virus PBCV-1 genome.</title>
        <authorList>
            <person name="Lu Z."/>
            <person name="Li Y."/>
            <person name="Zhang Y."/>
            <person name="Kutish G.F."/>
            <person name="Rock D.L."/>
            <person name="Van Etten J.L."/>
        </authorList>
    </citation>
    <scope>NUCLEOTIDE SEQUENCE [LARGE SCALE GENOMIC DNA]</scope>
</reference>
<reference evidence="2 3" key="2">
    <citation type="journal article" date="1995" name="Virology">
        <title>Analysis of 43 kb of the Chlorella virus PBCV-1 330-kb genome: map positions 45 to 88.</title>
        <authorList>
            <person name="Li Y."/>
            <person name="Lu Z."/>
            <person name="Burbank D.E."/>
            <person name="Kutish G.F."/>
            <person name="Rock D.L."/>
            <person name="Van Etten J.L."/>
        </authorList>
    </citation>
    <scope>NUCLEOTIDE SEQUENCE [LARGE SCALE GENOMIC DNA]</scope>
</reference>
<evidence type="ECO:0000313" key="2">
    <source>
        <dbReference type="EMBL" id="AAC96880.1"/>
    </source>
</evidence>
<protein>
    <submittedName>
        <fullName evidence="2">Uncharacterized protein</fullName>
    </submittedName>
</protein>
<dbReference type="Proteomes" id="UP000000862">
    <property type="component" value="Segment"/>
</dbReference>
<evidence type="ECO:0000313" key="3">
    <source>
        <dbReference type="Proteomes" id="UP000000862"/>
    </source>
</evidence>
<sequence length="120" mass="13489">MISRISSLLFLRGKRYRPSCTCLCRLSIPALVIMMPTRVMMSFLTTRLLCLVLMPLLTQFLTTMLLFTSRPPSALVRQSNYSLILSSASTATGVAWSALVLRRTMWSVCTAVLRVRARNS</sequence>
<reference evidence="2 3" key="4">
    <citation type="journal article" date="1996" name="Virology">
        <title>Analysis of 76 kb of the chlorella virus PBCV-1 330-kb genome: map positions 182 to 258.</title>
        <authorList>
            <person name="Kutish G.F."/>
            <person name="Li Y."/>
            <person name="Lu Z."/>
            <person name="Furuta M."/>
            <person name="Rock D.L."/>
            <person name="Van Etten J.L."/>
        </authorList>
    </citation>
    <scope>NUCLEOTIDE SEQUENCE [LARGE SCALE GENOMIC DNA]</scope>
</reference>
<reference evidence="2 3" key="3">
    <citation type="journal article" date="1996" name="Virology">
        <title>Analysis of 94 kb of the chlorella virus PBCV-1 330-kb genome: map positions 88 to 182.</title>
        <authorList>
            <person name="Lu Z."/>
            <person name="Li Y."/>
            <person name="Que Q."/>
            <person name="Kutish G.F."/>
            <person name="Rock D.L."/>
            <person name="Van Etten J.L."/>
        </authorList>
    </citation>
    <scope>NUCLEOTIDE SEQUENCE [LARGE SCALE GENOMIC DNA]</scope>
</reference>
<reference evidence="2 3" key="8">
    <citation type="journal article" date="2010" name="J. Virol.">
        <title>Microarray analysis of Paramecium bursaria chlorella virus 1 transcription.</title>
        <authorList>
            <person name="Yanai-Balser G.M."/>
            <person name="Duncan G.A."/>
            <person name="Eudy J.D."/>
            <person name="Wang D."/>
            <person name="Li X."/>
            <person name="Agarkova I.V."/>
            <person name="Dunigan D.D."/>
            <person name="Van Etten J.L."/>
        </authorList>
    </citation>
    <scope>NUCLEOTIDE SEQUENCE [LARGE SCALE GENOMIC DNA]</scope>
</reference>
<organismHost>
    <name type="scientific">Chlorella</name>
    <dbReference type="NCBI Taxonomy" id="3071"/>
</organismHost>
<proteinExistence type="predicted"/>
<keyword evidence="1" id="KW-0472">Membrane</keyword>
<dbReference type="RefSeq" id="NP_048869.1">
    <property type="nucleotide sequence ID" value="NC_000852.5"/>
</dbReference>
<organism evidence="2 3">
    <name type="scientific">Paramecium bursaria Chlorella virus 1</name>
    <name type="common">PBCV-1</name>
    <dbReference type="NCBI Taxonomy" id="10506"/>
    <lineage>
        <taxon>Viruses</taxon>
        <taxon>Varidnaviria</taxon>
        <taxon>Bamfordvirae</taxon>
        <taxon>Nucleocytoviricota</taxon>
        <taxon>Megaviricetes</taxon>
        <taxon>Algavirales</taxon>
        <taxon>Phycodnaviridae</taxon>
        <taxon>Chlorovirus</taxon>
        <taxon>Chlorovirus vanettense</taxon>
    </lineage>
</organism>
<reference evidence="2 3" key="6">
    <citation type="journal article" date="1999" name="Virology">
        <title>Chlorella virus PBCV-1 encodes a functional homospermidine synthase.</title>
        <authorList>
            <person name="Kaiser A."/>
            <person name="Vollmert M."/>
            <person name="Tholl D."/>
            <person name="Graves M.V."/>
            <person name="Gurnon J.R."/>
            <person name="Xing W."/>
            <person name="Lisec A.D."/>
            <person name="Nickerson K.W."/>
            <person name="Van Etten J.L."/>
        </authorList>
    </citation>
    <scope>NUCLEOTIDE SEQUENCE [LARGE SCALE GENOMIC DNA]</scope>
</reference>
<accession>Q98563</accession>